<accession>A0A6I2R9G4</accession>
<dbReference type="EMBL" id="WKPR01000041">
    <property type="protein sequence ID" value="MSB22459.1"/>
    <property type="molecule type" value="Genomic_DNA"/>
</dbReference>
<dbReference type="AlphaFoldDB" id="A0A6I2R9G4"/>
<evidence type="ECO:0000313" key="1">
    <source>
        <dbReference type="EMBL" id="MSB22459.1"/>
    </source>
</evidence>
<protein>
    <submittedName>
        <fullName evidence="1">Uncharacterized protein</fullName>
    </submittedName>
</protein>
<gene>
    <name evidence="1" type="ORF">GKE97_23640</name>
</gene>
<name>A0A6I2R9G4_FLAPL</name>
<dbReference type="Proteomes" id="UP000434475">
    <property type="component" value="Unassembled WGS sequence"/>
</dbReference>
<evidence type="ECO:0000313" key="2">
    <source>
        <dbReference type="Proteomes" id="UP000434475"/>
    </source>
</evidence>
<comment type="caution">
    <text evidence="1">The sequence shown here is derived from an EMBL/GenBank/DDBJ whole genome shotgun (WGS) entry which is preliminary data.</text>
</comment>
<dbReference type="RefSeq" id="WP_172698127.1">
    <property type="nucleotide sequence ID" value="NZ_JADNGA010000013.1"/>
</dbReference>
<organism evidence="1 2">
    <name type="scientific">Flavonifractor plautii</name>
    <name type="common">Fusobacterium plautii</name>
    <dbReference type="NCBI Taxonomy" id="292800"/>
    <lineage>
        <taxon>Bacteria</taxon>
        <taxon>Bacillati</taxon>
        <taxon>Bacillota</taxon>
        <taxon>Clostridia</taxon>
        <taxon>Eubacteriales</taxon>
        <taxon>Oscillospiraceae</taxon>
        <taxon>Flavonifractor</taxon>
    </lineage>
</organism>
<proteinExistence type="predicted"/>
<reference evidence="1 2" key="1">
    <citation type="journal article" date="2019" name="Nat. Med.">
        <title>A library of human gut bacterial isolates paired with longitudinal multiomics data enables mechanistic microbiome research.</title>
        <authorList>
            <person name="Poyet M."/>
            <person name="Groussin M."/>
            <person name="Gibbons S.M."/>
            <person name="Avila-Pacheco J."/>
            <person name="Jiang X."/>
            <person name="Kearney S.M."/>
            <person name="Perrotta A.R."/>
            <person name="Berdy B."/>
            <person name="Zhao S."/>
            <person name="Lieberman T.D."/>
            <person name="Swanson P.K."/>
            <person name="Smith M."/>
            <person name="Roesemann S."/>
            <person name="Alexander J.E."/>
            <person name="Rich S.A."/>
            <person name="Livny J."/>
            <person name="Vlamakis H."/>
            <person name="Clish C."/>
            <person name="Bullock K."/>
            <person name="Deik A."/>
            <person name="Scott J."/>
            <person name="Pierce K.A."/>
            <person name="Xavier R.J."/>
            <person name="Alm E.J."/>
        </authorList>
    </citation>
    <scope>NUCLEOTIDE SEQUENCE [LARGE SCALE GENOMIC DNA]</scope>
    <source>
        <strain evidence="1 2">BIOML-A2</strain>
    </source>
</reference>
<sequence length="101" mass="10933">MKGVSIDEALCAYLKKYHKGQENAASSKELEAAFHVGGTELRRAVNRLRCDGHPICSADAGYFYAARRSEVRATVAQLTGRISKIAAAAKGLLQSYEETEG</sequence>